<dbReference type="RefSeq" id="WP_225551569.1">
    <property type="nucleotide sequence ID" value="NZ_JADEYP010000004.1"/>
</dbReference>
<dbReference type="Proteomes" id="UP001165302">
    <property type="component" value="Unassembled WGS sequence"/>
</dbReference>
<evidence type="ECO:0000313" key="2">
    <source>
        <dbReference type="Proteomes" id="UP001165302"/>
    </source>
</evidence>
<keyword evidence="2" id="KW-1185">Reference proteome</keyword>
<name>A0ABS7Z231_9SPHI</name>
<sequence length="127" mass="13831">MAVILFVIGVWSCKKDEATPTPDQLIQGFWKGKYGNGTDVGNTDIAFKLMKGGQLMVYANKADTAKADKAIGTYFYANGKISGRYTYPGPLTYSFSATLYNDNTAIKGTWGSGSSETNRGNFELIKE</sequence>
<organism evidence="1 2">
    <name type="scientific">Sphingobacterium bovistauri</name>
    <dbReference type="NCBI Taxonomy" id="2781959"/>
    <lineage>
        <taxon>Bacteria</taxon>
        <taxon>Pseudomonadati</taxon>
        <taxon>Bacteroidota</taxon>
        <taxon>Sphingobacteriia</taxon>
        <taxon>Sphingobacteriales</taxon>
        <taxon>Sphingobacteriaceae</taxon>
        <taxon>Sphingobacterium</taxon>
    </lineage>
</organism>
<reference evidence="1" key="1">
    <citation type="submission" date="2020-10" db="EMBL/GenBank/DDBJ databases">
        <authorList>
            <person name="Lu T."/>
            <person name="Wang Q."/>
            <person name="Han X."/>
        </authorList>
    </citation>
    <scope>NUCLEOTIDE SEQUENCE</scope>
    <source>
        <strain evidence="1">WQ 366</strain>
    </source>
</reference>
<dbReference type="EMBL" id="JADEYP010000004">
    <property type="protein sequence ID" value="MCA5004234.1"/>
    <property type="molecule type" value="Genomic_DNA"/>
</dbReference>
<protein>
    <submittedName>
        <fullName evidence="1">Uncharacterized protein</fullName>
    </submittedName>
</protein>
<proteinExistence type="predicted"/>
<comment type="caution">
    <text evidence="1">The sequence shown here is derived from an EMBL/GenBank/DDBJ whole genome shotgun (WGS) entry which is preliminary data.</text>
</comment>
<accession>A0ABS7Z231</accession>
<gene>
    <name evidence="1" type="ORF">IPZ78_03575</name>
</gene>
<evidence type="ECO:0000313" key="1">
    <source>
        <dbReference type="EMBL" id="MCA5004234.1"/>
    </source>
</evidence>